<accession>A0A2N1NUD2</accession>
<organism evidence="2 3">
    <name type="scientific">Rhizophagus irregularis</name>
    <dbReference type="NCBI Taxonomy" id="588596"/>
    <lineage>
        <taxon>Eukaryota</taxon>
        <taxon>Fungi</taxon>
        <taxon>Fungi incertae sedis</taxon>
        <taxon>Mucoromycota</taxon>
        <taxon>Glomeromycotina</taxon>
        <taxon>Glomeromycetes</taxon>
        <taxon>Glomerales</taxon>
        <taxon>Glomeraceae</taxon>
        <taxon>Rhizophagus</taxon>
    </lineage>
</organism>
<keyword evidence="1" id="KW-0472">Membrane</keyword>
<keyword evidence="1" id="KW-1133">Transmembrane helix</keyword>
<dbReference type="EMBL" id="LLXL01000126">
    <property type="protein sequence ID" value="PKK77474.1"/>
    <property type="molecule type" value="Genomic_DNA"/>
</dbReference>
<feature type="transmembrane region" description="Helical" evidence="1">
    <location>
        <begin position="45"/>
        <end position="65"/>
    </location>
</feature>
<dbReference type="Proteomes" id="UP000233469">
    <property type="component" value="Unassembled WGS sequence"/>
</dbReference>
<evidence type="ECO:0000313" key="2">
    <source>
        <dbReference type="EMBL" id="PKK77474.1"/>
    </source>
</evidence>
<keyword evidence="1" id="KW-0812">Transmembrane</keyword>
<comment type="caution">
    <text evidence="2">The sequence shown here is derived from an EMBL/GenBank/DDBJ whole genome shotgun (WGS) entry which is preliminary data.</text>
</comment>
<evidence type="ECO:0000313" key="3">
    <source>
        <dbReference type="Proteomes" id="UP000233469"/>
    </source>
</evidence>
<gene>
    <name evidence="2" type="ORF">RhiirC2_706561</name>
</gene>
<name>A0A2N1NUD2_9GLOM</name>
<protein>
    <submittedName>
        <fullName evidence="2">Uncharacterized protein</fullName>
    </submittedName>
</protein>
<reference evidence="2 3" key="1">
    <citation type="submission" date="2016-04" db="EMBL/GenBank/DDBJ databases">
        <title>Genome analyses suggest a sexual origin of heterokaryosis in a supposedly ancient asexual fungus.</title>
        <authorList>
            <person name="Ropars J."/>
            <person name="Sedzielewska K."/>
            <person name="Noel J."/>
            <person name="Charron P."/>
            <person name="Farinelli L."/>
            <person name="Marton T."/>
            <person name="Kruger M."/>
            <person name="Pelin A."/>
            <person name="Brachmann A."/>
            <person name="Corradi N."/>
        </authorList>
    </citation>
    <scope>NUCLEOTIDE SEQUENCE [LARGE SCALE GENOMIC DNA]</scope>
    <source>
        <strain evidence="2 3">C2</strain>
    </source>
</reference>
<proteinExistence type="predicted"/>
<dbReference type="AlphaFoldDB" id="A0A2N1NUD2"/>
<sequence length="134" mass="15629">MAQRGVWYKIPNVKIPKIPNRAALCLMLANISGFRTIRDFDIRDFMILTFFLDVAFWQVVLSVSLDVKFRRFSKVSLEMGFQHGILTSFRPSDTWDSTAFWSPGCDISRVWAHGKGNQDYIFFEFNSFSKILMK</sequence>
<evidence type="ECO:0000256" key="1">
    <source>
        <dbReference type="SAM" id="Phobius"/>
    </source>
</evidence>
<reference evidence="2 3" key="2">
    <citation type="submission" date="2017-10" db="EMBL/GenBank/DDBJ databases">
        <title>Extensive intraspecific genome diversity in a model arbuscular mycorrhizal fungus.</title>
        <authorList>
            <person name="Chen E.C.H."/>
            <person name="Morin E."/>
            <person name="Baudet D."/>
            <person name="Noel J."/>
            <person name="Ndikumana S."/>
            <person name="Charron P."/>
            <person name="St-Onge C."/>
            <person name="Giorgi J."/>
            <person name="Grigoriev I.V."/>
            <person name="Roux C."/>
            <person name="Martin F.M."/>
            <person name="Corradi N."/>
        </authorList>
    </citation>
    <scope>NUCLEOTIDE SEQUENCE [LARGE SCALE GENOMIC DNA]</scope>
    <source>
        <strain evidence="2 3">C2</strain>
    </source>
</reference>